<dbReference type="Gene3D" id="3.20.20.100">
    <property type="entry name" value="NADP-dependent oxidoreductase domain"/>
    <property type="match status" value="1"/>
</dbReference>
<dbReference type="PANTHER" id="PTHR43827:SF3">
    <property type="entry name" value="NADP-DEPENDENT OXIDOREDUCTASE DOMAIN-CONTAINING PROTEIN"/>
    <property type="match status" value="1"/>
</dbReference>
<evidence type="ECO:0000313" key="4">
    <source>
        <dbReference type="Proteomes" id="UP000293874"/>
    </source>
</evidence>
<name>A0A4Q7MQM0_9BACT</name>
<organism evidence="3 4">
    <name type="scientific">Pseudobacter ginsenosidimutans</name>
    <dbReference type="NCBI Taxonomy" id="661488"/>
    <lineage>
        <taxon>Bacteria</taxon>
        <taxon>Pseudomonadati</taxon>
        <taxon>Bacteroidota</taxon>
        <taxon>Chitinophagia</taxon>
        <taxon>Chitinophagales</taxon>
        <taxon>Chitinophagaceae</taxon>
        <taxon>Pseudobacter</taxon>
    </lineage>
</organism>
<dbReference type="SUPFAM" id="SSF51430">
    <property type="entry name" value="NAD(P)-linked oxidoreductase"/>
    <property type="match status" value="1"/>
</dbReference>
<dbReference type="AlphaFoldDB" id="A0A4Q7MQM0"/>
<dbReference type="EMBL" id="SGXA01000002">
    <property type="protein sequence ID" value="RZS71022.1"/>
    <property type="molecule type" value="Genomic_DNA"/>
</dbReference>
<evidence type="ECO:0000256" key="1">
    <source>
        <dbReference type="ARBA" id="ARBA00022857"/>
    </source>
</evidence>
<dbReference type="PROSITE" id="PS00798">
    <property type="entry name" value="ALDOKETO_REDUCTASE_1"/>
    <property type="match status" value="1"/>
</dbReference>
<dbReference type="GO" id="GO:0016616">
    <property type="term" value="F:oxidoreductase activity, acting on the CH-OH group of donors, NAD or NADP as acceptor"/>
    <property type="evidence" value="ECO:0007669"/>
    <property type="project" value="UniProtKB-ARBA"/>
</dbReference>
<accession>A0A4Q7MQM0</accession>
<protein>
    <recommendedName>
        <fullName evidence="5">Aldo/keto reductase family protein</fullName>
    </recommendedName>
</protein>
<gene>
    <name evidence="3" type="ORF">EV199_2922</name>
</gene>
<dbReference type="InterPro" id="IPR018170">
    <property type="entry name" value="Aldo/ket_reductase_CS"/>
</dbReference>
<dbReference type="PANTHER" id="PTHR43827">
    <property type="entry name" value="2,5-DIKETO-D-GLUCONIC ACID REDUCTASE"/>
    <property type="match status" value="1"/>
</dbReference>
<evidence type="ECO:0000313" key="3">
    <source>
        <dbReference type="EMBL" id="RZS71022.1"/>
    </source>
</evidence>
<comment type="caution">
    <text evidence="3">The sequence shown here is derived from an EMBL/GenBank/DDBJ whole genome shotgun (WGS) entry which is preliminary data.</text>
</comment>
<keyword evidence="4" id="KW-1185">Reference proteome</keyword>
<dbReference type="InterPro" id="IPR020471">
    <property type="entry name" value="AKR"/>
</dbReference>
<dbReference type="InterPro" id="IPR036812">
    <property type="entry name" value="NAD(P)_OxRdtase_dom_sf"/>
</dbReference>
<reference evidence="3 4" key="1">
    <citation type="submission" date="2019-02" db="EMBL/GenBank/DDBJ databases">
        <title>Genomic Encyclopedia of Type Strains, Phase IV (KMG-IV): sequencing the most valuable type-strain genomes for metagenomic binning, comparative biology and taxonomic classification.</title>
        <authorList>
            <person name="Goeker M."/>
        </authorList>
    </citation>
    <scope>NUCLEOTIDE SEQUENCE [LARGE SCALE GENOMIC DNA]</scope>
    <source>
        <strain evidence="3 4">DSM 18116</strain>
    </source>
</reference>
<keyword evidence="2" id="KW-0560">Oxidoreductase</keyword>
<evidence type="ECO:0000256" key="2">
    <source>
        <dbReference type="ARBA" id="ARBA00023002"/>
    </source>
</evidence>
<dbReference type="Proteomes" id="UP000293874">
    <property type="component" value="Unassembled WGS sequence"/>
</dbReference>
<proteinExistence type="predicted"/>
<sequence length="87" mass="9559">MLISNLDKHTSDLSAILAKETNDLCTIKRNNMQKIKLNNGVEMPILGFGVFQANDLDECERSVLDALQVGYRLIDTAASYENEGAVG</sequence>
<evidence type="ECO:0008006" key="5">
    <source>
        <dbReference type="Google" id="ProtNLM"/>
    </source>
</evidence>
<keyword evidence="1" id="KW-0521">NADP</keyword>